<evidence type="ECO:0000313" key="2">
    <source>
        <dbReference type="Proteomes" id="UP000230002"/>
    </source>
</evidence>
<sequence length="117" mass="12467">MGTVSAIQCMVAHVRAMGKPFFSAGINPPLSSHTTFNGVQMVIRSNGFSSGTLQPSLHFVVQLEGYQPPGIPKYDIWINNPKEDDAAANQAAVAAGLEILITQGTWNTRSAVSIEPV</sequence>
<comment type="caution">
    <text evidence="1">The sequence shown here is derived from an EMBL/GenBank/DDBJ whole genome shotgun (WGS) entry which is preliminary data.</text>
</comment>
<keyword evidence="2" id="KW-1185">Reference proteome</keyword>
<proteinExistence type="predicted"/>
<reference evidence="1 2" key="1">
    <citation type="journal article" date="2015" name="Sci. Rep.">
        <title>Chromosome-level genome map provides insights into diverse defense mechanisms in the medicinal fungus Ganoderma sinense.</title>
        <authorList>
            <person name="Zhu Y."/>
            <person name="Xu J."/>
            <person name="Sun C."/>
            <person name="Zhou S."/>
            <person name="Xu H."/>
            <person name="Nelson D.R."/>
            <person name="Qian J."/>
            <person name="Song J."/>
            <person name="Luo H."/>
            <person name="Xiang L."/>
            <person name="Li Y."/>
            <person name="Xu Z."/>
            <person name="Ji A."/>
            <person name="Wang L."/>
            <person name="Lu S."/>
            <person name="Hayward A."/>
            <person name="Sun W."/>
            <person name="Li X."/>
            <person name="Schwartz D.C."/>
            <person name="Wang Y."/>
            <person name="Chen S."/>
        </authorList>
    </citation>
    <scope>NUCLEOTIDE SEQUENCE [LARGE SCALE GENOMIC DNA]</scope>
    <source>
        <strain evidence="1 2">ZZ0214-1</strain>
    </source>
</reference>
<dbReference type="EMBL" id="AYKW01000004">
    <property type="protein sequence ID" value="PIL34759.1"/>
    <property type="molecule type" value="Genomic_DNA"/>
</dbReference>
<name>A0A2G8SLY5_9APHY</name>
<dbReference type="AlphaFoldDB" id="A0A2G8SLY5"/>
<protein>
    <submittedName>
        <fullName evidence="1">Uncharacterized protein</fullName>
    </submittedName>
</protein>
<gene>
    <name evidence="1" type="ORF">GSI_02546</name>
</gene>
<accession>A0A2G8SLY5</accession>
<dbReference type="Proteomes" id="UP000230002">
    <property type="component" value="Unassembled WGS sequence"/>
</dbReference>
<organism evidence="1 2">
    <name type="scientific">Ganoderma sinense ZZ0214-1</name>
    <dbReference type="NCBI Taxonomy" id="1077348"/>
    <lineage>
        <taxon>Eukaryota</taxon>
        <taxon>Fungi</taxon>
        <taxon>Dikarya</taxon>
        <taxon>Basidiomycota</taxon>
        <taxon>Agaricomycotina</taxon>
        <taxon>Agaricomycetes</taxon>
        <taxon>Polyporales</taxon>
        <taxon>Polyporaceae</taxon>
        <taxon>Ganoderma</taxon>
    </lineage>
</organism>
<evidence type="ECO:0000313" key="1">
    <source>
        <dbReference type="EMBL" id="PIL34759.1"/>
    </source>
</evidence>